<protein>
    <recommendedName>
        <fullName evidence="7">RING-type domain-containing protein</fullName>
    </recommendedName>
</protein>
<evidence type="ECO:0000256" key="2">
    <source>
        <dbReference type="ARBA" id="ARBA00022771"/>
    </source>
</evidence>
<evidence type="ECO:0000256" key="6">
    <source>
        <dbReference type="SAM" id="Phobius"/>
    </source>
</evidence>
<evidence type="ECO:0000256" key="1">
    <source>
        <dbReference type="ARBA" id="ARBA00022723"/>
    </source>
</evidence>
<dbReference type="GO" id="GO:0008270">
    <property type="term" value="F:zinc ion binding"/>
    <property type="evidence" value="ECO:0007669"/>
    <property type="project" value="UniProtKB-KW"/>
</dbReference>
<reference evidence="8" key="1">
    <citation type="journal article" date="2020" name="Fungal Divers.">
        <title>Resolving the Mortierellaceae phylogeny through synthesis of multi-gene phylogenetics and phylogenomics.</title>
        <authorList>
            <person name="Vandepol N."/>
            <person name="Liber J."/>
            <person name="Desiro A."/>
            <person name="Na H."/>
            <person name="Kennedy M."/>
            <person name="Barry K."/>
            <person name="Grigoriev I.V."/>
            <person name="Miller A.N."/>
            <person name="O'Donnell K."/>
            <person name="Stajich J.E."/>
            <person name="Bonito G."/>
        </authorList>
    </citation>
    <scope>NUCLEOTIDE SEQUENCE</scope>
    <source>
        <strain evidence="8">BC1065</strain>
    </source>
</reference>
<evidence type="ECO:0000313" key="8">
    <source>
        <dbReference type="EMBL" id="KAG0262761.1"/>
    </source>
</evidence>
<keyword evidence="9" id="KW-1185">Reference proteome</keyword>
<keyword evidence="2 4" id="KW-0863">Zinc-finger</keyword>
<organism evidence="8 9">
    <name type="scientific">Actinomortierella ambigua</name>
    <dbReference type="NCBI Taxonomy" id="1343610"/>
    <lineage>
        <taxon>Eukaryota</taxon>
        <taxon>Fungi</taxon>
        <taxon>Fungi incertae sedis</taxon>
        <taxon>Mucoromycota</taxon>
        <taxon>Mortierellomycotina</taxon>
        <taxon>Mortierellomycetes</taxon>
        <taxon>Mortierellales</taxon>
        <taxon>Mortierellaceae</taxon>
        <taxon>Actinomortierella</taxon>
    </lineage>
</organism>
<keyword evidence="6" id="KW-1133">Transmembrane helix</keyword>
<feature type="compositionally biased region" description="Low complexity" evidence="5">
    <location>
        <begin position="539"/>
        <end position="552"/>
    </location>
</feature>
<dbReference type="OrthoDB" id="8062037at2759"/>
<gene>
    <name evidence="8" type="ORF">DFQ27_002127</name>
</gene>
<dbReference type="PANTHER" id="PTHR14155">
    <property type="entry name" value="RING FINGER DOMAIN-CONTAINING"/>
    <property type="match status" value="1"/>
</dbReference>
<dbReference type="SMART" id="SM00184">
    <property type="entry name" value="RING"/>
    <property type="match status" value="1"/>
</dbReference>
<keyword evidence="6" id="KW-0812">Transmembrane</keyword>
<dbReference type="Pfam" id="PF13639">
    <property type="entry name" value="zf-RING_2"/>
    <property type="match status" value="1"/>
</dbReference>
<feature type="transmembrane region" description="Helical" evidence="6">
    <location>
        <begin position="246"/>
        <end position="265"/>
    </location>
</feature>
<dbReference type="AlphaFoldDB" id="A0A9P6Q860"/>
<feature type="region of interest" description="Disordered" evidence="5">
    <location>
        <begin position="38"/>
        <end position="72"/>
    </location>
</feature>
<evidence type="ECO:0000313" key="9">
    <source>
        <dbReference type="Proteomes" id="UP000807716"/>
    </source>
</evidence>
<dbReference type="EMBL" id="JAAAJB010000178">
    <property type="protein sequence ID" value="KAG0262761.1"/>
    <property type="molecule type" value="Genomic_DNA"/>
</dbReference>
<feature type="transmembrane region" description="Helical" evidence="6">
    <location>
        <begin position="174"/>
        <end position="192"/>
    </location>
</feature>
<dbReference type="Gene3D" id="3.30.40.10">
    <property type="entry name" value="Zinc/RING finger domain, C3HC4 (zinc finger)"/>
    <property type="match status" value="1"/>
</dbReference>
<keyword evidence="6" id="KW-0472">Membrane</keyword>
<proteinExistence type="predicted"/>
<feature type="transmembrane region" description="Helical" evidence="6">
    <location>
        <begin position="298"/>
        <end position="318"/>
    </location>
</feature>
<name>A0A9P6Q860_9FUNG</name>
<evidence type="ECO:0000256" key="3">
    <source>
        <dbReference type="ARBA" id="ARBA00022833"/>
    </source>
</evidence>
<comment type="caution">
    <text evidence="8">The sequence shown here is derived from an EMBL/GenBank/DDBJ whole genome shotgun (WGS) entry which is preliminary data.</text>
</comment>
<evidence type="ECO:0000256" key="4">
    <source>
        <dbReference type="PROSITE-ProRule" id="PRU00175"/>
    </source>
</evidence>
<dbReference type="InterPro" id="IPR001841">
    <property type="entry name" value="Znf_RING"/>
</dbReference>
<feature type="compositionally biased region" description="Low complexity" evidence="5">
    <location>
        <begin position="38"/>
        <end position="54"/>
    </location>
</feature>
<dbReference type="PANTHER" id="PTHR14155:SF627">
    <property type="entry name" value="OS06G0192800 PROTEIN"/>
    <property type="match status" value="1"/>
</dbReference>
<feature type="transmembrane region" description="Helical" evidence="6">
    <location>
        <begin position="199"/>
        <end position="220"/>
    </location>
</feature>
<accession>A0A9P6Q860</accession>
<evidence type="ECO:0000259" key="7">
    <source>
        <dbReference type="PROSITE" id="PS50089"/>
    </source>
</evidence>
<dbReference type="Proteomes" id="UP000807716">
    <property type="component" value="Unassembled WGS sequence"/>
</dbReference>
<feature type="region of interest" description="Disordered" evidence="5">
    <location>
        <begin position="598"/>
        <end position="646"/>
    </location>
</feature>
<feature type="compositionally biased region" description="Low complexity" evidence="5">
    <location>
        <begin position="62"/>
        <end position="72"/>
    </location>
</feature>
<feature type="compositionally biased region" description="Low complexity" evidence="5">
    <location>
        <begin position="598"/>
        <end position="630"/>
    </location>
</feature>
<dbReference type="SUPFAM" id="SSF57850">
    <property type="entry name" value="RING/U-box"/>
    <property type="match status" value="1"/>
</dbReference>
<dbReference type="InterPro" id="IPR053238">
    <property type="entry name" value="RING-H2_zinc_finger"/>
</dbReference>
<feature type="region of interest" description="Disordered" evidence="5">
    <location>
        <begin position="526"/>
        <end position="584"/>
    </location>
</feature>
<keyword evidence="1" id="KW-0479">Metal-binding</keyword>
<feature type="region of interest" description="Disordered" evidence="5">
    <location>
        <begin position="661"/>
        <end position="686"/>
    </location>
</feature>
<evidence type="ECO:0000256" key="5">
    <source>
        <dbReference type="SAM" id="MobiDB-lite"/>
    </source>
</evidence>
<feature type="compositionally biased region" description="Low complexity" evidence="5">
    <location>
        <begin position="722"/>
        <end position="732"/>
    </location>
</feature>
<feature type="transmembrane region" description="Helical" evidence="6">
    <location>
        <begin position="272"/>
        <end position="292"/>
    </location>
</feature>
<feature type="region of interest" description="Disordered" evidence="5">
    <location>
        <begin position="712"/>
        <end position="756"/>
    </location>
</feature>
<dbReference type="InterPro" id="IPR013083">
    <property type="entry name" value="Znf_RING/FYVE/PHD"/>
</dbReference>
<dbReference type="PROSITE" id="PS50089">
    <property type="entry name" value="ZF_RING_2"/>
    <property type="match status" value="1"/>
</dbReference>
<sequence>MTTANILASGYSNARLSDLLGATAPPPQLLHHHSLAALGGHSPLNSNNNNTPQPGGSGGGAATSSTTGATNTADSWTHEPWLAYIYRATTFVIRIPFREMIGGGDRPYDPTIEAVYPDIPLRAYRHTPSTTTLPSPPAELGWIKGRWWHVQEYFRQLGRGTRGKSRSVIMAIKFSWLLAFLYTLVLIVALSLDRDENCVALKVFLGIFVVHKIIVSLYMMDRALYRLPLDLVEHDPDIDDEQANGLAVYVILFLFALCYVYPIGYPQWQRQAPASAISAVAFAVTGFLPFYLILFVGVVTLVVLLCFYLIFICIYWPMERYGLIRRRVISRRNGGYHSDGIVNTLDLDALERTLESAVGAGFGDGKQIAVTAAIAAIPEVIYRKPRRGAEVVVPASGAGAGVGAGAGTVAIHEEEEAVLNEKERMTTSESAVASKRRTRSLTDSPWALYPKSGAAVPSMVLVDETLGSSSSIMVVESAKSPSRKLNSAEKRDQVMIQMEIDEGVLSLPGSETHGSNSRNNSCIAVESISSTPSPPRPLSPSSYQQYQQQQSSHGHQRNASESSIPLSLPCTPPPVTTGAMNSSSTPCAPAFGSVFASTSSSSSLNSNTSTAPKPSGGNSNNNSSDNNNNNGGSGSLTTAVNSVPSSTGVASATTAAMALAASMPRSRSSNSHVSNASHGSSHPSSRLSVAESGVWAQLATAGEILAAAESVAEKEAERRQHQQQQQQASKQAGLAYQPISASPASPASPKPKKGYRLDDNDIESCYDLPTECAVCLFDYEEGERLRHLRCDHYFHLDCVDRWLIKHPLCPTCRAPI</sequence>
<keyword evidence="3" id="KW-0862">Zinc</keyword>
<feature type="domain" description="RING-type" evidence="7">
    <location>
        <begin position="772"/>
        <end position="813"/>
    </location>
</feature>